<accession>A0A7J6V3X8</accession>
<sequence>MLASIGIINQINVSVLHSILFGFLVFSIRHHKMSVKVVETFRECLALAKSDSYEAQRTALRTMASLTKVSPQNRSILAQIDGAIPTFVALATTSSTIQKLSLCILFNLSLNNDLKRLLAEMETIHHLNSIILAPTSSDSGKFAASLICSLAMLDKNKAGFGVAGTIQALVKILGEPRCPASHHILSSLSELVQFQGNCTLAIWAGAVPVLIQIVESADGEDLAGTSLAVLSLLVRYEEGMKEIQNMEGIVSLLVDILGRRCMLSKEGAAEILLSLFDASEDCLRDAARLPEFSSLLADISVRGSTKAREKASQLMKKMMDADLDTYSEPNPGFYHW</sequence>
<dbReference type="PANTHER" id="PTHR23315">
    <property type="entry name" value="U BOX DOMAIN-CONTAINING"/>
    <property type="match status" value="1"/>
</dbReference>
<evidence type="ECO:0000313" key="5">
    <source>
        <dbReference type="EMBL" id="KAF5179487.1"/>
    </source>
</evidence>
<evidence type="ECO:0000256" key="3">
    <source>
        <dbReference type="SAM" id="Phobius"/>
    </source>
</evidence>
<keyword evidence="3" id="KW-1133">Transmembrane helix</keyword>
<evidence type="ECO:0000259" key="4">
    <source>
        <dbReference type="Pfam" id="PF25598"/>
    </source>
</evidence>
<dbReference type="EMBL" id="JABWDY010038699">
    <property type="protein sequence ID" value="KAF5179487.1"/>
    <property type="molecule type" value="Genomic_DNA"/>
</dbReference>
<evidence type="ECO:0000313" key="6">
    <source>
        <dbReference type="Proteomes" id="UP000554482"/>
    </source>
</evidence>
<keyword evidence="1" id="KW-0833">Ubl conjugation pathway</keyword>
<dbReference type="PANTHER" id="PTHR23315:SF254">
    <property type="entry name" value="KINESIN-ASSOCIATED PROTEIN"/>
    <property type="match status" value="1"/>
</dbReference>
<feature type="domain" description="U-box" evidence="4">
    <location>
        <begin position="48"/>
        <end position="320"/>
    </location>
</feature>
<comment type="caution">
    <text evidence="5">The sequence shown here is derived from an EMBL/GenBank/DDBJ whole genome shotgun (WGS) entry which is preliminary data.</text>
</comment>
<dbReference type="InterPro" id="IPR011989">
    <property type="entry name" value="ARM-like"/>
</dbReference>
<keyword evidence="6" id="KW-1185">Reference proteome</keyword>
<dbReference type="Proteomes" id="UP000554482">
    <property type="component" value="Unassembled WGS sequence"/>
</dbReference>
<name>A0A7J6V3X8_THATH</name>
<feature type="repeat" description="ARM" evidence="2">
    <location>
        <begin position="205"/>
        <end position="248"/>
    </location>
</feature>
<reference evidence="5 6" key="1">
    <citation type="submission" date="2020-06" db="EMBL/GenBank/DDBJ databases">
        <title>Transcriptomic and genomic resources for Thalictrum thalictroides and T. hernandezii: Facilitating candidate gene discovery in an emerging model plant lineage.</title>
        <authorList>
            <person name="Arias T."/>
            <person name="Riano-Pachon D.M."/>
            <person name="Di Stilio V.S."/>
        </authorList>
    </citation>
    <scope>NUCLEOTIDE SEQUENCE [LARGE SCALE GENOMIC DNA]</scope>
    <source>
        <strain evidence="6">cv. WT478/WT964</strain>
        <tissue evidence="5">Leaves</tissue>
    </source>
</reference>
<dbReference type="PROSITE" id="PS50176">
    <property type="entry name" value="ARM_REPEAT"/>
    <property type="match status" value="1"/>
</dbReference>
<dbReference type="InterPro" id="IPR000225">
    <property type="entry name" value="Armadillo"/>
</dbReference>
<dbReference type="SUPFAM" id="SSF48371">
    <property type="entry name" value="ARM repeat"/>
    <property type="match status" value="1"/>
</dbReference>
<dbReference type="Gene3D" id="1.25.10.10">
    <property type="entry name" value="Leucine-rich Repeat Variant"/>
    <property type="match status" value="1"/>
</dbReference>
<dbReference type="InterPro" id="IPR058678">
    <property type="entry name" value="ARM_PUB"/>
</dbReference>
<proteinExistence type="predicted"/>
<dbReference type="AlphaFoldDB" id="A0A7J6V3X8"/>
<keyword evidence="3" id="KW-0472">Membrane</keyword>
<keyword evidence="3" id="KW-0812">Transmembrane</keyword>
<feature type="transmembrane region" description="Helical" evidence="3">
    <location>
        <begin position="6"/>
        <end position="26"/>
    </location>
</feature>
<dbReference type="InterPro" id="IPR016024">
    <property type="entry name" value="ARM-type_fold"/>
</dbReference>
<dbReference type="OrthoDB" id="7537227at2759"/>
<gene>
    <name evidence="5" type="ORF">FRX31_030925</name>
</gene>
<evidence type="ECO:0000256" key="2">
    <source>
        <dbReference type="PROSITE-ProRule" id="PRU00259"/>
    </source>
</evidence>
<organism evidence="5 6">
    <name type="scientific">Thalictrum thalictroides</name>
    <name type="common">Rue-anemone</name>
    <name type="synonym">Anemone thalictroides</name>
    <dbReference type="NCBI Taxonomy" id="46969"/>
    <lineage>
        <taxon>Eukaryota</taxon>
        <taxon>Viridiplantae</taxon>
        <taxon>Streptophyta</taxon>
        <taxon>Embryophyta</taxon>
        <taxon>Tracheophyta</taxon>
        <taxon>Spermatophyta</taxon>
        <taxon>Magnoliopsida</taxon>
        <taxon>Ranunculales</taxon>
        <taxon>Ranunculaceae</taxon>
        <taxon>Thalictroideae</taxon>
        <taxon>Thalictrum</taxon>
    </lineage>
</organism>
<evidence type="ECO:0000256" key="1">
    <source>
        <dbReference type="ARBA" id="ARBA00022786"/>
    </source>
</evidence>
<protein>
    <submittedName>
        <fullName evidence="5">U-box domain-containing protein</fullName>
    </submittedName>
</protein>
<dbReference type="Pfam" id="PF25598">
    <property type="entry name" value="ARM_PUB"/>
    <property type="match status" value="1"/>
</dbReference>